<organism evidence="2 3">
    <name type="scientific">Lawsonibacter faecis</name>
    <dbReference type="NCBI Taxonomy" id="2763052"/>
    <lineage>
        <taxon>Bacteria</taxon>
        <taxon>Bacillati</taxon>
        <taxon>Bacillota</taxon>
        <taxon>Clostridia</taxon>
        <taxon>Eubacteriales</taxon>
        <taxon>Oscillospiraceae</taxon>
        <taxon>Lawsonibacter</taxon>
    </lineage>
</organism>
<evidence type="ECO:0000313" key="3">
    <source>
        <dbReference type="Proteomes" id="UP000607645"/>
    </source>
</evidence>
<dbReference type="Proteomes" id="UP000607645">
    <property type="component" value="Unassembled WGS sequence"/>
</dbReference>
<feature type="transmembrane region" description="Helical" evidence="1">
    <location>
        <begin position="199"/>
        <end position="223"/>
    </location>
</feature>
<name>A0A8J6JC75_9FIRM</name>
<feature type="transmembrane region" description="Helical" evidence="1">
    <location>
        <begin position="57"/>
        <end position="80"/>
    </location>
</feature>
<feature type="transmembrane region" description="Helical" evidence="1">
    <location>
        <begin position="92"/>
        <end position="121"/>
    </location>
</feature>
<feature type="transmembrane region" description="Helical" evidence="1">
    <location>
        <begin position="229"/>
        <end position="250"/>
    </location>
</feature>
<keyword evidence="1" id="KW-1133">Transmembrane helix</keyword>
<accession>A0A8J6JC75</accession>
<keyword evidence="3" id="KW-1185">Reference proteome</keyword>
<feature type="transmembrane region" description="Helical" evidence="1">
    <location>
        <begin position="447"/>
        <end position="471"/>
    </location>
</feature>
<gene>
    <name evidence="2" type="ORF">H8S62_07145</name>
</gene>
<proteinExistence type="predicted"/>
<reference evidence="2" key="1">
    <citation type="submission" date="2020-08" db="EMBL/GenBank/DDBJ databases">
        <title>Genome public.</title>
        <authorList>
            <person name="Liu C."/>
            <person name="Sun Q."/>
        </authorList>
    </citation>
    <scope>NUCLEOTIDE SEQUENCE</scope>
    <source>
        <strain evidence="2">NSJ-52</strain>
    </source>
</reference>
<feature type="transmembrane region" description="Helical" evidence="1">
    <location>
        <begin position="483"/>
        <end position="502"/>
    </location>
</feature>
<comment type="caution">
    <text evidence="2">The sequence shown here is derived from an EMBL/GenBank/DDBJ whole genome shotgun (WGS) entry which is preliminary data.</text>
</comment>
<keyword evidence="1" id="KW-0812">Transmembrane</keyword>
<feature type="transmembrane region" description="Helical" evidence="1">
    <location>
        <begin position="326"/>
        <end position="346"/>
    </location>
</feature>
<feature type="transmembrane region" description="Helical" evidence="1">
    <location>
        <begin position="420"/>
        <end position="441"/>
    </location>
</feature>
<evidence type="ECO:0000256" key="1">
    <source>
        <dbReference type="SAM" id="Phobius"/>
    </source>
</evidence>
<protein>
    <submittedName>
        <fullName evidence="2">Uncharacterized protein</fullName>
    </submittedName>
</protein>
<dbReference type="AlphaFoldDB" id="A0A8J6JC75"/>
<sequence length="539" mass="60249">MINSVKNVLRIQAAMSCNRFLFWLKKLPLIRRLFPDSLYGAVNAKQRLMAVVEALKVLSYFAGKFLYLFLCCYAPLVLLADEMTPAGNWPMFVSMVFFMSFFVGCFLQSGILTASLVKYTCVRQMGMSARACLAATTGRDHLQMLITFTPALMVFSWVLGRGPWAGLLLSLELAAARAIGELLHVLLYLKTEKLPGKNAWFIIVLVMGGLAGAYIPVFAGAALPLDRFLLNPAVCIALVGCGAWAAMWLLRFPHYRELVWKTCKAENVSTAAAKQNAAQAAFKDVQMKDSDLTAEDAGSRIRSLKGYEYLNALFFRRHRRLLVKPVKYELMGVGAVFLAGLAGALLAPELTRSLVEQLPAFLPTFVFIMYFMCNTLGQRICKAMFYNCDISFLRYGWYRERKVVLHNFAIRLRRVAGLNLLVAGAICLALAAPVLLTGAALPPLELAAFLLSILCLSVFFTVHPLFMYYVFQPYTSQLAVKNPFFSVINWVVYMVCVLCLQIKQPPHYFVLIVLAATVVYSAAALLVVWRRAPKTFRVK</sequence>
<feature type="transmembrane region" description="Helical" evidence="1">
    <location>
        <begin position="508"/>
        <end position="529"/>
    </location>
</feature>
<dbReference type="RefSeq" id="WP_186918869.1">
    <property type="nucleotide sequence ID" value="NZ_JACOPQ010000004.1"/>
</dbReference>
<keyword evidence="1" id="KW-0472">Membrane</keyword>
<dbReference type="EMBL" id="JACOPQ010000004">
    <property type="protein sequence ID" value="MBC5736786.1"/>
    <property type="molecule type" value="Genomic_DNA"/>
</dbReference>
<evidence type="ECO:0000313" key="2">
    <source>
        <dbReference type="EMBL" id="MBC5736786.1"/>
    </source>
</evidence>
<feature type="transmembrane region" description="Helical" evidence="1">
    <location>
        <begin position="358"/>
        <end position="377"/>
    </location>
</feature>